<dbReference type="InterPro" id="IPR012926">
    <property type="entry name" value="TMEM120A/B"/>
</dbReference>
<evidence type="ECO:0000313" key="7">
    <source>
        <dbReference type="Proteomes" id="UP000695022"/>
    </source>
</evidence>
<feature type="transmembrane region" description="Helical" evidence="6">
    <location>
        <begin position="185"/>
        <end position="203"/>
    </location>
</feature>
<feature type="transmembrane region" description="Helical" evidence="6">
    <location>
        <begin position="259"/>
        <end position="278"/>
    </location>
</feature>
<keyword evidence="5 6" id="KW-0472">Membrane</keyword>
<dbReference type="RefSeq" id="XP_014664964.1">
    <property type="nucleotide sequence ID" value="XM_014809478.1"/>
</dbReference>
<gene>
    <name evidence="8" type="primary">LOC106807198</name>
</gene>
<protein>
    <submittedName>
        <fullName evidence="8">Transmembrane protein 120 homolog isoform X2</fullName>
    </submittedName>
</protein>
<evidence type="ECO:0000313" key="8">
    <source>
        <dbReference type="RefSeq" id="XP_014664964.1"/>
    </source>
</evidence>
<sequence>MAAAQIADIIGDWDDLIKDYREFEDTHGHYMKKYEEMTGLQRQCQSLLTAQQKQLKTLQTKMKGASPVAGAEEEKRDQLITKRKQQLKNIEETLPKKNGMYLNVILGDVNTSLLNKADRFKYKEQYEHFKLVLTVLSLCLSIVALIFDYRFVDASLHYLMVWYYATLTIRESLLRVNGSHIKGWWLAHHYISTLLIGTIVTWPEDEPYEAFRVQFMWFALYLSIVQLCQYRYQKGCLYRLRALGERHNMDVTVDGFHVWMWRGLGFLLPFLFFGYFFQLYNAYTLYQLSYHPAADWQVPVTACIFFILAIGNILTTTQVLQLKLRQRLQQKFWPSDSKNPENLCKSG</sequence>
<proteinExistence type="inferred from homology"/>
<accession>A0ABM1DYE3</accession>
<comment type="subcellular location">
    <subcellularLocation>
        <location evidence="1">Membrane</location>
        <topology evidence="1">Multi-pass membrane protein</topology>
    </subcellularLocation>
</comment>
<dbReference type="Pfam" id="PF07851">
    <property type="entry name" value="TMEM120A-B"/>
    <property type="match status" value="1"/>
</dbReference>
<dbReference type="GeneID" id="106807198"/>
<reference evidence="8" key="1">
    <citation type="submission" date="2025-08" db="UniProtKB">
        <authorList>
            <consortium name="RefSeq"/>
        </authorList>
    </citation>
    <scope>IDENTIFICATION</scope>
</reference>
<dbReference type="PANTHER" id="PTHR21433">
    <property type="entry name" value="TRANSMEMBRANE PROTEIN INDUCED BY TUMOR NECROSIS FACTOR ALPHA"/>
    <property type="match status" value="1"/>
</dbReference>
<evidence type="ECO:0000256" key="3">
    <source>
        <dbReference type="ARBA" id="ARBA00022692"/>
    </source>
</evidence>
<keyword evidence="7" id="KW-1185">Reference proteome</keyword>
<keyword evidence="3 6" id="KW-0812">Transmembrane</keyword>
<evidence type="ECO:0000256" key="1">
    <source>
        <dbReference type="ARBA" id="ARBA00004141"/>
    </source>
</evidence>
<feature type="transmembrane region" description="Helical" evidence="6">
    <location>
        <begin position="215"/>
        <end position="232"/>
    </location>
</feature>
<dbReference type="Proteomes" id="UP000695022">
    <property type="component" value="Unplaced"/>
</dbReference>
<evidence type="ECO:0000256" key="6">
    <source>
        <dbReference type="SAM" id="Phobius"/>
    </source>
</evidence>
<feature type="transmembrane region" description="Helical" evidence="6">
    <location>
        <begin position="155"/>
        <end position="173"/>
    </location>
</feature>
<name>A0ABM1DYE3_PRICU</name>
<organism evidence="7 8">
    <name type="scientific">Priapulus caudatus</name>
    <name type="common">Priapulid worm</name>
    <dbReference type="NCBI Taxonomy" id="37621"/>
    <lineage>
        <taxon>Eukaryota</taxon>
        <taxon>Metazoa</taxon>
        <taxon>Ecdysozoa</taxon>
        <taxon>Scalidophora</taxon>
        <taxon>Priapulida</taxon>
        <taxon>Priapulimorpha</taxon>
        <taxon>Priapulimorphida</taxon>
        <taxon>Priapulidae</taxon>
        <taxon>Priapulus</taxon>
    </lineage>
</organism>
<evidence type="ECO:0000256" key="4">
    <source>
        <dbReference type="ARBA" id="ARBA00022989"/>
    </source>
</evidence>
<feature type="transmembrane region" description="Helical" evidence="6">
    <location>
        <begin position="129"/>
        <end position="149"/>
    </location>
</feature>
<evidence type="ECO:0000256" key="2">
    <source>
        <dbReference type="ARBA" id="ARBA00009700"/>
    </source>
</evidence>
<feature type="transmembrane region" description="Helical" evidence="6">
    <location>
        <begin position="298"/>
        <end position="320"/>
    </location>
</feature>
<keyword evidence="4 6" id="KW-1133">Transmembrane helix</keyword>
<dbReference type="PANTHER" id="PTHR21433:SF0">
    <property type="entry name" value="TRANSMEMBRANE PROTEIN 120 HOMOLOG"/>
    <property type="match status" value="1"/>
</dbReference>
<evidence type="ECO:0000256" key="5">
    <source>
        <dbReference type="ARBA" id="ARBA00023136"/>
    </source>
</evidence>
<comment type="similarity">
    <text evidence="2">Belongs to the TMEM120 family.</text>
</comment>